<protein>
    <recommendedName>
        <fullName evidence="7">Phosphopantetheine adenylyltransferase</fullName>
        <ecNumber evidence="7">2.7.7.3</ecNumber>
    </recommendedName>
    <alternativeName>
        <fullName evidence="7">Dephospho-CoA pyrophosphorylase</fullName>
    </alternativeName>
    <alternativeName>
        <fullName evidence="7">Pantetheine-phosphate adenylyltransferase</fullName>
        <shortName evidence="7">PPAT</shortName>
    </alternativeName>
</protein>
<accession>A8M9D2</accession>
<dbReference type="NCBIfam" id="NF001985">
    <property type="entry name" value="PRK00777.1"/>
    <property type="match status" value="1"/>
</dbReference>
<gene>
    <name evidence="7" type="primary">coaD</name>
    <name evidence="9" type="ordered locus">Cmaq_1528</name>
</gene>
<dbReference type="HOGENOM" id="CLU_035272_5_0_2"/>
<evidence type="ECO:0000256" key="5">
    <source>
        <dbReference type="ARBA" id="ARBA00022840"/>
    </source>
</evidence>
<evidence type="ECO:0000256" key="6">
    <source>
        <dbReference type="ARBA" id="ARBA00022993"/>
    </source>
</evidence>
<keyword evidence="5 7" id="KW-0067">ATP-binding</keyword>
<comment type="subcellular location">
    <subcellularLocation>
        <location evidence="7">Cytoplasm</location>
    </subcellularLocation>
</comment>
<comment type="function">
    <text evidence="7">Reversibly transfers an adenylyl group from ATP to 4'-phosphopantetheine, yielding dephospho-CoA (dPCoA) and pyrophosphate.</text>
</comment>
<comment type="catalytic activity">
    <reaction evidence="7">
        <text>(R)-4'-phosphopantetheine + ATP + H(+) = 3'-dephospho-CoA + diphosphate</text>
        <dbReference type="Rhea" id="RHEA:19801"/>
        <dbReference type="ChEBI" id="CHEBI:15378"/>
        <dbReference type="ChEBI" id="CHEBI:30616"/>
        <dbReference type="ChEBI" id="CHEBI:33019"/>
        <dbReference type="ChEBI" id="CHEBI:57328"/>
        <dbReference type="ChEBI" id="CHEBI:61723"/>
        <dbReference type="EC" id="2.7.7.3"/>
    </reaction>
</comment>
<dbReference type="AlphaFoldDB" id="A8M9D2"/>
<dbReference type="RefSeq" id="WP_012186570.1">
    <property type="nucleotide sequence ID" value="NC_009954.1"/>
</dbReference>
<dbReference type="GO" id="GO:0005737">
    <property type="term" value="C:cytoplasm"/>
    <property type="evidence" value="ECO:0007669"/>
    <property type="project" value="UniProtKB-SubCell"/>
</dbReference>
<reference evidence="9 10" key="1">
    <citation type="submission" date="2007-10" db="EMBL/GenBank/DDBJ databases">
        <title>Complete sequence of Caldivirga maquilingensis IC-167.</title>
        <authorList>
            <consortium name="US DOE Joint Genome Institute"/>
            <person name="Copeland A."/>
            <person name="Lucas S."/>
            <person name="Lapidus A."/>
            <person name="Barry K."/>
            <person name="Glavina del Rio T."/>
            <person name="Dalin E."/>
            <person name="Tice H."/>
            <person name="Pitluck S."/>
            <person name="Saunders E."/>
            <person name="Brettin T."/>
            <person name="Bruce D."/>
            <person name="Detter J.C."/>
            <person name="Han C."/>
            <person name="Schmutz J."/>
            <person name="Larimer F."/>
            <person name="Land M."/>
            <person name="Hauser L."/>
            <person name="Kyrpides N."/>
            <person name="Ivanova N."/>
            <person name="Biddle J.F."/>
            <person name="Zhang Z."/>
            <person name="Fitz-Gibbon S.T."/>
            <person name="Lowe T.M."/>
            <person name="Saltikov C."/>
            <person name="House C.H."/>
            <person name="Richardson P."/>
        </authorList>
    </citation>
    <scope>NUCLEOTIDE SEQUENCE [LARGE SCALE GENOMIC DNA]</scope>
    <source>
        <strain evidence="10">ATCC 700844 / DSM 13496 / JCM 10307 / IC-167</strain>
    </source>
</reference>
<dbReference type="Gene3D" id="3.40.50.620">
    <property type="entry name" value="HUPs"/>
    <property type="match status" value="1"/>
</dbReference>
<dbReference type="InterPro" id="IPR050385">
    <property type="entry name" value="Archaeal_FAD_synthase"/>
</dbReference>
<dbReference type="GO" id="GO:0005524">
    <property type="term" value="F:ATP binding"/>
    <property type="evidence" value="ECO:0007669"/>
    <property type="project" value="UniProtKB-KW"/>
</dbReference>
<dbReference type="InterPro" id="IPR014729">
    <property type="entry name" value="Rossmann-like_a/b/a_fold"/>
</dbReference>
<keyword evidence="3 7" id="KW-0548">Nucleotidyltransferase</keyword>
<dbReference type="KEGG" id="cma:Cmaq_1528"/>
<keyword evidence="1 7" id="KW-0963">Cytoplasm</keyword>
<evidence type="ECO:0000313" key="10">
    <source>
        <dbReference type="Proteomes" id="UP000001137"/>
    </source>
</evidence>
<dbReference type="HAMAP" id="MF_00647">
    <property type="entry name" value="PPAT_arch"/>
    <property type="match status" value="1"/>
</dbReference>
<proteinExistence type="inferred from homology"/>
<name>A8M9D2_CALMQ</name>
<dbReference type="STRING" id="397948.Cmaq_1528"/>
<organism evidence="9 10">
    <name type="scientific">Caldivirga maquilingensis (strain ATCC 700844 / DSM 13496 / JCM 10307 / IC-167)</name>
    <dbReference type="NCBI Taxonomy" id="397948"/>
    <lineage>
        <taxon>Archaea</taxon>
        <taxon>Thermoproteota</taxon>
        <taxon>Thermoprotei</taxon>
        <taxon>Thermoproteales</taxon>
        <taxon>Thermoproteaceae</taxon>
        <taxon>Caldivirga</taxon>
    </lineage>
</organism>
<dbReference type="GO" id="GO:0004595">
    <property type="term" value="F:pantetheine-phosphate adenylyltransferase activity"/>
    <property type="evidence" value="ECO:0007669"/>
    <property type="project" value="UniProtKB-UniRule"/>
</dbReference>
<dbReference type="EMBL" id="CP000852">
    <property type="protein sequence ID" value="ABW02351.1"/>
    <property type="molecule type" value="Genomic_DNA"/>
</dbReference>
<keyword evidence="10" id="KW-1185">Reference proteome</keyword>
<feature type="domain" description="Cytidyltransferase-like" evidence="8">
    <location>
        <begin position="9"/>
        <end position="146"/>
    </location>
</feature>
<dbReference type="EC" id="2.7.7.3" evidence="7"/>
<dbReference type="SUPFAM" id="SSF52374">
    <property type="entry name" value="Nucleotidylyl transferase"/>
    <property type="match status" value="1"/>
</dbReference>
<dbReference type="Proteomes" id="UP000001137">
    <property type="component" value="Chromosome"/>
</dbReference>
<evidence type="ECO:0000256" key="1">
    <source>
        <dbReference type="ARBA" id="ARBA00022490"/>
    </source>
</evidence>
<dbReference type="Pfam" id="PF01467">
    <property type="entry name" value="CTP_transf_like"/>
    <property type="match status" value="1"/>
</dbReference>
<evidence type="ECO:0000256" key="3">
    <source>
        <dbReference type="ARBA" id="ARBA00022695"/>
    </source>
</evidence>
<dbReference type="PANTHER" id="PTHR43793">
    <property type="entry name" value="FAD SYNTHASE"/>
    <property type="match status" value="1"/>
</dbReference>
<dbReference type="UniPathway" id="UPA00241"/>
<dbReference type="GeneID" id="32154318"/>
<comment type="pathway">
    <text evidence="7">Cofactor biosynthesis; coenzyme A biosynthesis.</text>
</comment>
<comment type="similarity">
    <text evidence="7">Belongs to the eukaryotic CoaD family.</text>
</comment>
<dbReference type="InterPro" id="IPR023540">
    <property type="entry name" value="PPAT_arch"/>
</dbReference>
<keyword evidence="4 7" id="KW-0547">Nucleotide-binding</keyword>
<dbReference type="GO" id="GO:0015937">
    <property type="term" value="P:coenzyme A biosynthetic process"/>
    <property type="evidence" value="ECO:0007669"/>
    <property type="project" value="UniProtKB-UniRule"/>
</dbReference>
<evidence type="ECO:0000256" key="7">
    <source>
        <dbReference type="HAMAP-Rule" id="MF_00647"/>
    </source>
</evidence>
<evidence type="ECO:0000313" key="9">
    <source>
        <dbReference type="EMBL" id="ABW02351.1"/>
    </source>
</evidence>
<evidence type="ECO:0000256" key="4">
    <source>
        <dbReference type="ARBA" id="ARBA00022741"/>
    </source>
</evidence>
<dbReference type="PANTHER" id="PTHR43793:SF1">
    <property type="entry name" value="FAD SYNTHASE"/>
    <property type="match status" value="1"/>
</dbReference>
<evidence type="ECO:0000256" key="2">
    <source>
        <dbReference type="ARBA" id="ARBA00022679"/>
    </source>
</evidence>
<dbReference type="eggNOG" id="arCOG01223">
    <property type="taxonomic scope" value="Archaea"/>
</dbReference>
<dbReference type="InterPro" id="IPR004821">
    <property type="entry name" value="Cyt_trans-like"/>
</dbReference>
<keyword evidence="2 7" id="KW-0808">Transferase</keyword>
<dbReference type="NCBIfam" id="TIGR00125">
    <property type="entry name" value="cyt_tran_rel"/>
    <property type="match status" value="1"/>
</dbReference>
<evidence type="ECO:0000259" key="8">
    <source>
        <dbReference type="Pfam" id="PF01467"/>
    </source>
</evidence>
<keyword evidence="6 7" id="KW-0173">Coenzyme A biosynthesis</keyword>
<sequence length="150" mass="16691">MLRLHKIALGGTFDTIHSGHIMILYTAVKYGERILIGVTSDEFAQSYKSYKVKPFEERVKALLTMLTRELQTDKDKVIISKISDPYGPAVSDNSIDGIVVSLETLPRAFEINNIRIKNGLNPLVIISIPIIKDGYGVKLSSTLIRSKLTT</sequence>